<feature type="transmembrane region" description="Helical" evidence="6">
    <location>
        <begin position="108"/>
        <end position="126"/>
    </location>
</feature>
<comment type="subcellular location">
    <subcellularLocation>
        <location evidence="1">Cell membrane</location>
        <topology evidence="1">Multi-pass membrane protein</topology>
    </subcellularLocation>
</comment>
<keyword evidence="5 6" id="KW-0472">Membrane</keyword>
<protein>
    <recommendedName>
        <fullName evidence="9">Polysaccharide biosynthesis protein C-terminal domain-containing protein</fullName>
    </recommendedName>
</protein>
<keyword evidence="2" id="KW-1003">Cell membrane</keyword>
<evidence type="ECO:0000256" key="6">
    <source>
        <dbReference type="SAM" id="Phobius"/>
    </source>
</evidence>
<dbReference type="AlphaFoldDB" id="A0A1F7Y1F2"/>
<evidence type="ECO:0000313" key="7">
    <source>
        <dbReference type="EMBL" id="OGM21121.1"/>
    </source>
</evidence>
<reference evidence="7 8" key="1">
    <citation type="journal article" date="2016" name="Nat. Commun.">
        <title>Thousands of microbial genomes shed light on interconnected biogeochemical processes in an aquifer system.</title>
        <authorList>
            <person name="Anantharaman K."/>
            <person name="Brown C.T."/>
            <person name="Hug L.A."/>
            <person name="Sharon I."/>
            <person name="Castelle C.J."/>
            <person name="Probst A.J."/>
            <person name="Thomas B.C."/>
            <person name="Singh A."/>
            <person name="Wilkins M.J."/>
            <person name="Karaoz U."/>
            <person name="Brodie E.L."/>
            <person name="Williams K.H."/>
            <person name="Hubbard S.S."/>
            <person name="Banfield J.F."/>
        </authorList>
    </citation>
    <scope>NUCLEOTIDE SEQUENCE [LARGE SCALE GENOMIC DNA]</scope>
</reference>
<evidence type="ECO:0000256" key="3">
    <source>
        <dbReference type="ARBA" id="ARBA00022692"/>
    </source>
</evidence>
<comment type="caution">
    <text evidence="7">The sequence shown here is derived from an EMBL/GenBank/DDBJ whole genome shotgun (WGS) entry which is preliminary data.</text>
</comment>
<evidence type="ECO:0000256" key="1">
    <source>
        <dbReference type="ARBA" id="ARBA00004651"/>
    </source>
</evidence>
<accession>A0A1F7Y1F2</accession>
<dbReference type="EMBL" id="MGGE01000026">
    <property type="protein sequence ID" value="OGM21121.1"/>
    <property type="molecule type" value="Genomic_DNA"/>
</dbReference>
<evidence type="ECO:0000256" key="2">
    <source>
        <dbReference type="ARBA" id="ARBA00022475"/>
    </source>
</evidence>
<feature type="transmembrane region" description="Helical" evidence="6">
    <location>
        <begin position="27"/>
        <end position="46"/>
    </location>
</feature>
<name>A0A1F7Y1F2_9BACT</name>
<dbReference type="GO" id="GO:0005886">
    <property type="term" value="C:plasma membrane"/>
    <property type="evidence" value="ECO:0007669"/>
    <property type="project" value="UniProtKB-SubCell"/>
</dbReference>
<feature type="transmembrane region" description="Helical" evidence="6">
    <location>
        <begin position="167"/>
        <end position="192"/>
    </location>
</feature>
<feature type="transmembrane region" description="Helical" evidence="6">
    <location>
        <begin position="313"/>
        <end position="333"/>
    </location>
</feature>
<feature type="transmembrane region" description="Helical" evidence="6">
    <location>
        <begin position="198"/>
        <end position="216"/>
    </location>
</feature>
<dbReference type="InterPro" id="IPR002797">
    <property type="entry name" value="Polysacc_synth"/>
</dbReference>
<keyword evidence="4 6" id="KW-1133">Transmembrane helix</keyword>
<feature type="transmembrane region" description="Helical" evidence="6">
    <location>
        <begin position="138"/>
        <end position="155"/>
    </location>
</feature>
<feature type="transmembrane region" description="Helical" evidence="6">
    <location>
        <begin position="402"/>
        <end position="425"/>
    </location>
</feature>
<evidence type="ECO:0008006" key="9">
    <source>
        <dbReference type="Google" id="ProtNLM"/>
    </source>
</evidence>
<feature type="transmembrane region" description="Helical" evidence="6">
    <location>
        <begin position="236"/>
        <end position="253"/>
    </location>
</feature>
<feature type="transmembrane region" description="Helical" evidence="6">
    <location>
        <begin position="345"/>
        <end position="370"/>
    </location>
</feature>
<dbReference type="PANTHER" id="PTHR30250:SF11">
    <property type="entry name" value="O-ANTIGEN TRANSPORTER-RELATED"/>
    <property type="match status" value="1"/>
</dbReference>
<gene>
    <name evidence="7" type="ORF">A2714_05640</name>
</gene>
<dbReference type="PANTHER" id="PTHR30250">
    <property type="entry name" value="PST FAMILY PREDICTED COLANIC ACID TRANSPORTER"/>
    <property type="match status" value="1"/>
</dbReference>
<evidence type="ECO:0000313" key="8">
    <source>
        <dbReference type="Proteomes" id="UP000178419"/>
    </source>
</evidence>
<sequence>MKNIISRIPFYSYFDDVASSSTFRHSTITLIGTVLTGALGAVFYIMTARFLGPSGFGLFSVAIVTQTLITDIGDLGTDTGLVNFVSRYLKSEKEKADKFLKLAFEVKFVMYIVVLVVGLLSAKFISQKVFVLPELENPLKIAIIGIGALSIFSFINRTLQASQRFWAWSSIQVGINALRVILVVAFVLTGFLTLENTLWVYIAMPFVGFIIGLTLISRSFFNAKNEFSVAKEFFKYNKWVAAFTILAAISSRLDTFISARLLDPVDLGLYSASNQMVRIVPMIVAAMGTVIAPKMASLDSLEKLVNYLKKTQMMVILLAVLGLLLSPIAIWLLPHLFGIEYTGLGMIFIILLISMLIFLISVPVHMAIFYYFSKPSIFFWLSIVHLLTIGILGWYLTSFYGVLGTACTVLIGQLVNFLVPLIWVLRRIRSSYA</sequence>
<keyword evidence="3 6" id="KW-0812">Transmembrane</keyword>
<evidence type="ECO:0000256" key="5">
    <source>
        <dbReference type="ARBA" id="ARBA00023136"/>
    </source>
</evidence>
<evidence type="ECO:0000256" key="4">
    <source>
        <dbReference type="ARBA" id="ARBA00022989"/>
    </source>
</evidence>
<dbReference type="Pfam" id="PF01943">
    <property type="entry name" value="Polysacc_synt"/>
    <property type="match status" value="1"/>
</dbReference>
<proteinExistence type="predicted"/>
<feature type="transmembrane region" description="Helical" evidence="6">
    <location>
        <begin position="273"/>
        <end position="292"/>
    </location>
</feature>
<dbReference type="Proteomes" id="UP000178419">
    <property type="component" value="Unassembled WGS sequence"/>
</dbReference>
<dbReference type="InterPro" id="IPR050833">
    <property type="entry name" value="Poly_Biosynth_Transport"/>
</dbReference>
<feature type="transmembrane region" description="Helical" evidence="6">
    <location>
        <begin position="377"/>
        <end position="396"/>
    </location>
</feature>
<organism evidence="7 8">
    <name type="scientific">Candidatus Woesebacteria bacterium RIFCSPHIGHO2_01_FULL_38_9</name>
    <dbReference type="NCBI Taxonomy" id="1802492"/>
    <lineage>
        <taxon>Bacteria</taxon>
        <taxon>Candidatus Woeseibacteriota</taxon>
    </lineage>
</organism>